<dbReference type="Proteomes" id="UP001430953">
    <property type="component" value="Unassembled WGS sequence"/>
</dbReference>
<dbReference type="EMBL" id="JADYXP020000002">
    <property type="protein sequence ID" value="KAL0130245.1"/>
    <property type="molecule type" value="Genomic_DNA"/>
</dbReference>
<name>A0AAW2GSH6_9HYME</name>
<protein>
    <submittedName>
        <fullName evidence="2">Uncharacterized protein</fullName>
    </submittedName>
</protein>
<keyword evidence="3" id="KW-1185">Reference proteome</keyword>
<organism evidence="2 3">
    <name type="scientific">Cardiocondyla obscurior</name>
    <dbReference type="NCBI Taxonomy" id="286306"/>
    <lineage>
        <taxon>Eukaryota</taxon>
        <taxon>Metazoa</taxon>
        <taxon>Ecdysozoa</taxon>
        <taxon>Arthropoda</taxon>
        <taxon>Hexapoda</taxon>
        <taxon>Insecta</taxon>
        <taxon>Pterygota</taxon>
        <taxon>Neoptera</taxon>
        <taxon>Endopterygota</taxon>
        <taxon>Hymenoptera</taxon>
        <taxon>Apocrita</taxon>
        <taxon>Aculeata</taxon>
        <taxon>Formicoidea</taxon>
        <taxon>Formicidae</taxon>
        <taxon>Myrmicinae</taxon>
        <taxon>Cardiocondyla</taxon>
    </lineage>
</organism>
<dbReference type="AlphaFoldDB" id="A0AAW2GSH6"/>
<feature type="region of interest" description="Disordered" evidence="1">
    <location>
        <begin position="1"/>
        <end position="32"/>
    </location>
</feature>
<gene>
    <name evidence="2" type="ORF">PUN28_002083</name>
</gene>
<evidence type="ECO:0000313" key="3">
    <source>
        <dbReference type="Proteomes" id="UP001430953"/>
    </source>
</evidence>
<evidence type="ECO:0000313" key="2">
    <source>
        <dbReference type="EMBL" id="KAL0130245.1"/>
    </source>
</evidence>
<accession>A0AAW2GSH6</accession>
<feature type="compositionally biased region" description="Polar residues" evidence="1">
    <location>
        <begin position="1"/>
        <end position="29"/>
    </location>
</feature>
<sequence>MNLFNSVSASLRKQSPSKFTDVGGNSKTRTATKQRYHRKLANISATLLVNEQLSICGASIMYCPQLMKISDTIATAMTWCCTNQLAEPWITNRNARQSIPA</sequence>
<evidence type="ECO:0000256" key="1">
    <source>
        <dbReference type="SAM" id="MobiDB-lite"/>
    </source>
</evidence>
<comment type="caution">
    <text evidence="2">The sequence shown here is derived from an EMBL/GenBank/DDBJ whole genome shotgun (WGS) entry which is preliminary data.</text>
</comment>
<proteinExistence type="predicted"/>
<reference evidence="2 3" key="1">
    <citation type="submission" date="2023-03" db="EMBL/GenBank/DDBJ databases">
        <title>High recombination rates correlate with genetic variation in Cardiocondyla obscurior ants.</title>
        <authorList>
            <person name="Errbii M."/>
        </authorList>
    </citation>
    <scope>NUCLEOTIDE SEQUENCE [LARGE SCALE GENOMIC DNA]</scope>
    <source>
        <strain evidence="2">Alpha-2009</strain>
        <tissue evidence="2">Whole body</tissue>
    </source>
</reference>